<dbReference type="InterPro" id="IPR002225">
    <property type="entry name" value="3Beta_OHSteriod_DH/Estase"/>
</dbReference>
<keyword evidence="5" id="KW-1185">Reference proteome</keyword>
<dbReference type="InterPro" id="IPR036291">
    <property type="entry name" value="NAD(P)-bd_dom_sf"/>
</dbReference>
<feature type="domain" description="3-beta hydroxysteroid dehydrogenase/isomerase" evidence="3">
    <location>
        <begin position="131"/>
        <end position="346"/>
    </location>
</feature>
<evidence type="ECO:0000256" key="2">
    <source>
        <dbReference type="ARBA" id="ARBA00023002"/>
    </source>
</evidence>
<sequence>MPMKPLSQCFPYKSSKCASLLSSCLCIDTSPWPPSFSLSISQPTINKVPCIYKPISTRWKTTKLRKDYFALFIHMGFIPTEESKKLEIDEFQRMLVACAGLNRRKDEEEFSGLLGDSSMEIDDYREQLVCVTSGVSFLGLAIVDRLLSRGYSVRIIVDNEEDMEKLRELEGSMEMRSGNRRFSAVLAKLTDVGSLSEAFEGCRGVFHTSAFTDPAGVSGYTKPMADIEVKASENVIKGCARTSSVRSCVLTSSLLACVWRDDSPQNISSVINHESWSDESLCIDRKLWYALGKLRAEKAAWRTADEYGLKLVTICPGLITGPKFLHRNPTATIAYLKGGQEMFANGLLATVDVIKLAEAHACVFQNINKTASGRYICFDRVIESRAEGERLALEVGIHANKICGYSSNYNRARFNISDRKLFNLMSRSLRSCYNQR</sequence>
<dbReference type="AlphaFoldDB" id="A0AAV8SDS2"/>
<comment type="caution">
    <text evidence="4">The sequence shown here is derived from an EMBL/GenBank/DDBJ whole genome shotgun (WGS) entry which is preliminary data.</text>
</comment>
<dbReference type="EMBL" id="JAIWQS010000011">
    <property type="protein sequence ID" value="KAJ8750342.1"/>
    <property type="molecule type" value="Genomic_DNA"/>
</dbReference>
<keyword evidence="2" id="KW-0560">Oxidoreductase</keyword>
<dbReference type="CDD" id="cd08958">
    <property type="entry name" value="FR_SDR_e"/>
    <property type="match status" value="1"/>
</dbReference>
<evidence type="ECO:0000259" key="3">
    <source>
        <dbReference type="Pfam" id="PF01073"/>
    </source>
</evidence>
<dbReference type="GO" id="GO:0006694">
    <property type="term" value="P:steroid biosynthetic process"/>
    <property type="evidence" value="ECO:0007669"/>
    <property type="project" value="InterPro"/>
</dbReference>
<gene>
    <name evidence="4" type="ORF">K2173_014257</name>
</gene>
<name>A0AAV8SDS2_9ROSI</name>
<reference evidence="4 5" key="1">
    <citation type="submission" date="2021-09" db="EMBL/GenBank/DDBJ databases">
        <title>Genomic insights and catalytic innovation underlie evolution of tropane alkaloids biosynthesis.</title>
        <authorList>
            <person name="Wang Y.-J."/>
            <person name="Tian T."/>
            <person name="Huang J.-P."/>
            <person name="Huang S.-X."/>
        </authorList>
    </citation>
    <scope>NUCLEOTIDE SEQUENCE [LARGE SCALE GENOMIC DNA]</scope>
    <source>
        <strain evidence="4">KIB-2018</strain>
        <tissue evidence="4">Leaf</tissue>
    </source>
</reference>
<dbReference type="PANTHER" id="PTHR10366:SF483">
    <property type="entry name" value="CINNAMOYL COA REDUCTASE-LIKE PROTEIN"/>
    <property type="match status" value="1"/>
</dbReference>
<dbReference type="Proteomes" id="UP001159364">
    <property type="component" value="Linkage Group LG11"/>
</dbReference>
<dbReference type="PANTHER" id="PTHR10366">
    <property type="entry name" value="NAD DEPENDENT EPIMERASE/DEHYDRATASE"/>
    <property type="match status" value="1"/>
</dbReference>
<dbReference type="GO" id="GO:0016616">
    <property type="term" value="F:oxidoreductase activity, acting on the CH-OH group of donors, NAD or NADP as acceptor"/>
    <property type="evidence" value="ECO:0007669"/>
    <property type="project" value="InterPro"/>
</dbReference>
<dbReference type="Gene3D" id="3.40.50.720">
    <property type="entry name" value="NAD(P)-binding Rossmann-like Domain"/>
    <property type="match status" value="1"/>
</dbReference>
<organism evidence="4 5">
    <name type="scientific">Erythroxylum novogranatense</name>
    <dbReference type="NCBI Taxonomy" id="1862640"/>
    <lineage>
        <taxon>Eukaryota</taxon>
        <taxon>Viridiplantae</taxon>
        <taxon>Streptophyta</taxon>
        <taxon>Embryophyta</taxon>
        <taxon>Tracheophyta</taxon>
        <taxon>Spermatophyta</taxon>
        <taxon>Magnoliopsida</taxon>
        <taxon>eudicotyledons</taxon>
        <taxon>Gunneridae</taxon>
        <taxon>Pentapetalae</taxon>
        <taxon>rosids</taxon>
        <taxon>fabids</taxon>
        <taxon>Malpighiales</taxon>
        <taxon>Erythroxylaceae</taxon>
        <taxon>Erythroxylum</taxon>
    </lineage>
</organism>
<evidence type="ECO:0000313" key="4">
    <source>
        <dbReference type="EMBL" id="KAJ8750342.1"/>
    </source>
</evidence>
<dbReference type="SUPFAM" id="SSF51735">
    <property type="entry name" value="NAD(P)-binding Rossmann-fold domains"/>
    <property type="match status" value="1"/>
</dbReference>
<proteinExistence type="predicted"/>
<dbReference type="InterPro" id="IPR050425">
    <property type="entry name" value="NAD(P)_dehydrat-like"/>
</dbReference>
<dbReference type="Pfam" id="PF01073">
    <property type="entry name" value="3Beta_HSD"/>
    <property type="match status" value="1"/>
</dbReference>
<dbReference type="FunFam" id="3.40.50.720:FF:000388">
    <property type="entry name" value="Cinnamoyl-CoA reductase-like SNL6"/>
    <property type="match status" value="1"/>
</dbReference>
<evidence type="ECO:0000256" key="1">
    <source>
        <dbReference type="ARBA" id="ARBA00022857"/>
    </source>
</evidence>
<protein>
    <recommendedName>
        <fullName evidence="3">3-beta hydroxysteroid dehydrogenase/isomerase domain-containing protein</fullName>
    </recommendedName>
</protein>
<evidence type="ECO:0000313" key="5">
    <source>
        <dbReference type="Proteomes" id="UP001159364"/>
    </source>
</evidence>
<keyword evidence="1" id="KW-0521">NADP</keyword>
<accession>A0AAV8SDS2</accession>